<dbReference type="InterPro" id="IPR020561">
    <property type="entry name" value="PRibGlycinamid_synth_ATP-grasp"/>
</dbReference>
<dbReference type="Pfam" id="PF02844">
    <property type="entry name" value="GARS_N"/>
    <property type="match status" value="1"/>
</dbReference>
<dbReference type="Gene3D" id="3.30.1490.20">
    <property type="entry name" value="ATP-grasp fold, A domain"/>
    <property type="match status" value="1"/>
</dbReference>
<dbReference type="HAMAP" id="MF_00138">
    <property type="entry name" value="GARS"/>
    <property type="match status" value="1"/>
</dbReference>
<dbReference type="GO" id="GO:0006189">
    <property type="term" value="P:'de novo' IMP biosynthetic process"/>
    <property type="evidence" value="ECO:0007669"/>
    <property type="project" value="UniProtKB-UniRule"/>
</dbReference>
<dbReference type="AlphaFoldDB" id="A6VZM0"/>
<evidence type="ECO:0000256" key="15">
    <source>
        <dbReference type="ARBA" id="ARBA00042864"/>
    </source>
</evidence>
<evidence type="ECO:0000256" key="2">
    <source>
        <dbReference type="ARBA" id="ARBA00001946"/>
    </source>
</evidence>
<evidence type="ECO:0000256" key="9">
    <source>
        <dbReference type="ARBA" id="ARBA00022755"/>
    </source>
</evidence>
<evidence type="ECO:0000256" key="3">
    <source>
        <dbReference type="ARBA" id="ARBA00005174"/>
    </source>
</evidence>
<dbReference type="Gene3D" id="3.90.600.10">
    <property type="entry name" value="Phosphoribosylglycinamide synthetase, C-terminal domain"/>
    <property type="match status" value="1"/>
</dbReference>
<proteinExistence type="inferred from homology"/>
<organism evidence="21">
    <name type="scientific">Marinomonas sp. (strain MWYL1)</name>
    <dbReference type="NCBI Taxonomy" id="400668"/>
    <lineage>
        <taxon>Bacteria</taxon>
        <taxon>Pseudomonadati</taxon>
        <taxon>Pseudomonadota</taxon>
        <taxon>Gammaproteobacteria</taxon>
        <taxon>Oceanospirillales</taxon>
        <taxon>Oceanospirillaceae</taxon>
        <taxon>Marinomonas</taxon>
    </lineage>
</organism>
<evidence type="ECO:0000256" key="16">
    <source>
        <dbReference type="ARBA" id="ARBA00079592"/>
    </source>
</evidence>
<evidence type="ECO:0000256" key="8">
    <source>
        <dbReference type="ARBA" id="ARBA00022741"/>
    </source>
</evidence>
<comment type="pathway">
    <text evidence="3 17">Purine metabolism; IMP biosynthesis via de novo pathway; N(1)-(5-phospho-D-ribosyl)glycinamide from 5-phospho-alpha-D-ribose 1-diphosphate: step 2/2.</text>
</comment>
<dbReference type="SMART" id="SM01210">
    <property type="entry name" value="GARS_C"/>
    <property type="match status" value="1"/>
</dbReference>
<evidence type="ECO:0000256" key="14">
    <source>
        <dbReference type="ARBA" id="ARBA00042242"/>
    </source>
</evidence>
<evidence type="ECO:0000256" key="6">
    <source>
        <dbReference type="ARBA" id="ARBA00022598"/>
    </source>
</evidence>
<evidence type="ECO:0000256" key="1">
    <source>
        <dbReference type="ARBA" id="ARBA00001936"/>
    </source>
</evidence>
<evidence type="ECO:0000256" key="5">
    <source>
        <dbReference type="ARBA" id="ARBA00020605"/>
    </source>
</evidence>
<keyword evidence="7" id="KW-0479">Metal-binding</keyword>
<dbReference type="SMART" id="SM01209">
    <property type="entry name" value="GARS_A"/>
    <property type="match status" value="1"/>
</dbReference>
<dbReference type="HOGENOM" id="CLU_027420_3_1_6"/>
<dbReference type="SUPFAM" id="SSF51246">
    <property type="entry name" value="Rudiment single hybrid motif"/>
    <property type="match status" value="1"/>
</dbReference>
<evidence type="ECO:0000256" key="4">
    <source>
        <dbReference type="ARBA" id="ARBA00013255"/>
    </source>
</evidence>
<dbReference type="InterPro" id="IPR000115">
    <property type="entry name" value="PRibGlycinamide_synth"/>
</dbReference>
<keyword evidence="11" id="KW-0460">Magnesium</keyword>
<protein>
    <recommendedName>
        <fullName evidence="5 17">Phosphoribosylamine--glycine ligase</fullName>
        <ecNumber evidence="4 17">6.3.4.13</ecNumber>
    </recommendedName>
    <alternativeName>
        <fullName evidence="16 17">GARS</fullName>
    </alternativeName>
    <alternativeName>
        <fullName evidence="14 17">Glycinamide ribonucleotide synthetase</fullName>
    </alternativeName>
    <alternativeName>
        <fullName evidence="15 17">Phosphoribosylglycinamide synthetase</fullName>
    </alternativeName>
</protein>
<dbReference type="FunFam" id="3.40.50.20:FF:000006">
    <property type="entry name" value="Phosphoribosylamine--glycine ligase, chloroplastic"/>
    <property type="match status" value="1"/>
</dbReference>
<dbReference type="PANTHER" id="PTHR43472:SF1">
    <property type="entry name" value="PHOSPHORIBOSYLAMINE--GLYCINE LIGASE, CHLOROPLASTIC"/>
    <property type="match status" value="1"/>
</dbReference>
<dbReference type="InterPro" id="IPR016185">
    <property type="entry name" value="PreATP-grasp_dom_sf"/>
</dbReference>
<sequence>MKVLIIGNGGREHALAWKTAESNQVEKVFVAPGNAGSATENKVENVNIGVTDIADLVAFAKKENIDLTIVGPEAPLVIGVVDAFEKEGLAIFGPTAAAAQLEGSKAFTKDFLARHNIPTAAYGNFTEIEPAVAYIKQHGAPIVVKADGLAAGKGVILAQTEAEAIEAVEDMLQGNSFGDAGSRVVIEEFLVGEEASFICMVDGETVLPMATSQDHKARDNGDKGPNTGGMGAYSPAPVVTPEIHDRIMNEVIMPTVKGMNAEGNRYRGFLYAGVMIAPDGTPKTLEYNCRFGDPETQPIMMRLRSDLAQMCLAAVNGKLDTVEADWDPRASLGVVLAAGGYPADYAKGDVISGLDTNLPEGQKVFQAGTALKDGQVVTNGGRVLCAVALGNTVAEAQAAAYDVVNTLSWDKVYFRTDIGHRAIAREQK</sequence>
<evidence type="ECO:0000259" key="20">
    <source>
        <dbReference type="PROSITE" id="PS50975"/>
    </source>
</evidence>
<comment type="cofactor">
    <cofactor evidence="2">
        <name>Mg(2+)</name>
        <dbReference type="ChEBI" id="CHEBI:18420"/>
    </cofactor>
</comment>
<evidence type="ECO:0000256" key="7">
    <source>
        <dbReference type="ARBA" id="ARBA00022723"/>
    </source>
</evidence>
<comment type="similarity">
    <text evidence="13 17">Belongs to the GARS family.</text>
</comment>
<feature type="region of interest" description="Disordered" evidence="19">
    <location>
        <begin position="212"/>
        <end position="234"/>
    </location>
</feature>
<accession>A6VZM0</accession>
<dbReference type="FunFam" id="3.30.470.20:FF:000031">
    <property type="entry name" value="Phosphoribosylamine--glycine ligase"/>
    <property type="match status" value="1"/>
</dbReference>
<dbReference type="Gene3D" id="3.30.470.20">
    <property type="entry name" value="ATP-grasp fold, B domain"/>
    <property type="match status" value="1"/>
</dbReference>
<keyword evidence="12" id="KW-0464">Manganese</keyword>
<keyword evidence="9 17" id="KW-0658">Purine biosynthesis</keyword>
<evidence type="ECO:0000256" key="10">
    <source>
        <dbReference type="ARBA" id="ARBA00022840"/>
    </source>
</evidence>
<dbReference type="PROSITE" id="PS50975">
    <property type="entry name" value="ATP_GRASP"/>
    <property type="match status" value="1"/>
</dbReference>
<name>A6VZM0_MARMS</name>
<dbReference type="Pfam" id="PF02843">
    <property type="entry name" value="GARS_C"/>
    <property type="match status" value="1"/>
</dbReference>
<dbReference type="FunFam" id="3.90.600.10:FF:000001">
    <property type="entry name" value="Trifunctional purine biosynthetic protein adenosine-3"/>
    <property type="match status" value="1"/>
</dbReference>
<dbReference type="eggNOG" id="COG0151">
    <property type="taxonomic scope" value="Bacteria"/>
</dbReference>
<dbReference type="InterPro" id="IPR020559">
    <property type="entry name" value="PRibGlycinamide_synth_CS"/>
</dbReference>
<reference evidence="21" key="1">
    <citation type="submission" date="2007-06" db="EMBL/GenBank/DDBJ databases">
        <title>Complete sequence of Marinomonas sp. MWYL1.</title>
        <authorList>
            <consortium name="US DOE Joint Genome Institute"/>
            <person name="Copeland A."/>
            <person name="Lucas S."/>
            <person name="Lapidus A."/>
            <person name="Barry K."/>
            <person name="Glavina del Rio T."/>
            <person name="Dalin E."/>
            <person name="Tice H."/>
            <person name="Pitluck S."/>
            <person name="Kiss H."/>
            <person name="Brettin T."/>
            <person name="Bruce D."/>
            <person name="Detter J.C."/>
            <person name="Han C."/>
            <person name="Schmutz J."/>
            <person name="Larimer F."/>
            <person name="Land M."/>
            <person name="Hauser L."/>
            <person name="Kyrpides N."/>
            <person name="Kim E."/>
            <person name="Johnston A.W.B."/>
            <person name="Todd J.D."/>
            <person name="Rogers R."/>
            <person name="Wexler M."/>
            <person name="Bond P.L."/>
            <person name="Li Y."/>
            <person name="Richardson P."/>
        </authorList>
    </citation>
    <scope>NUCLEOTIDE SEQUENCE [LARGE SCALE GENOMIC DNA]</scope>
    <source>
        <strain evidence="21">MWYL1</strain>
    </source>
</reference>
<dbReference type="InterPro" id="IPR011054">
    <property type="entry name" value="Rudment_hybrid_motif"/>
</dbReference>
<dbReference type="EMBL" id="CP000749">
    <property type="protein sequence ID" value="ABR71899.1"/>
    <property type="molecule type" value="Genomic_DNA"/>
</dbReference>
<dbReference type="EC" id="6.3.4.13" evidence="4 17"/>
<dbReference type="Pfam" id="PF01071">
    <property type="entry name" value="GARS_A"/>
    <property type="match status" value="1"/>
</dbReference>
<evidence type="ECO:0000313" key="21">
    <source>
        <dbReference type="EMBL" id="ABR71899.1"/>
    </source>
</evidence>
<dbReference type="InterPro" id="IPR011761">
    <property type="entry name" value="ATP-grasp"/>
</dbReference>
<evidence type="ECO:0000256" key="12">
    <source>
        <dbReference type="ARBA" id="ARBA00023211"/>
    </source>
</evidence>
<evidence type="ECO:0000256" key="19">
    <source>
        <dbReference type="SAM" id="MobiDB-lite"/>
    </source>
</evidence>
<dbReference type="FunFam" id="3.30.1490.20:FF:000006">
    <property type="entry name" value="phosphoribosylamine--glycine ligase, chloroplastic-like"/>
    <property type="match status" value="1"/>
</dbReference>
<feature type="domain" description="ATP-grasp" evidence="20">
    <location>
        <begin position="109"/>
        <end position="316"/>
    </location>
</feature>
<dbReference type="PROSITE" id="PS00184">
    <property type="entry name" value="GARS"/>
    <property type="match status" value="1"/>
</dbReference>
<evidence type="ECO:0000256" key="18">
    <source>
        <dbReference type="PROSITE-ProRule" id="PRU00409"/>
    </source>
</evidence>
<dbReference type="GO" id="GO:0005524">
    <property type="term" value="F:ATP binding"/>
    <property type="evidence" value="ECO:0007669"/>
    <property type="project" value="UniProtKB-UniRule"/>
</dbReference>
<dbReference type="KEGG" id="mmw:Mmwyl1_2988"/>
<dbReference type="Gene3D" id="3.40.50.20">
    <property type="match status" value="1"/>
</dbReference>
<dbReference type="SUPFAM" id="SSF52440">
    <property type="entry name" value="PreATP-grasp domain"/>
    <property type="match status" value="1"/>
</dbReference>
<comment type="catalytic activity">
    <reaction evidence="17">
        <text>5-phospho-beta-D-ribosylamine + glycine + ATP = N(1)-(5-phospho-beta-D-ribosyl)glycinamide + ADP + phosphate + H(+)</text>
        <dbReference type="Rhea" id="RHEA:17453"/>
        <dbReference type="ChEBI" id="CHEBI:15378"/>
        <dbReference type="ChEBI" id="CHEBI:30616"/>
        <dbReference type="ChEBI" id="CHEBI:43474"/>
        <dbReference type="ChEBI" id="CHEBI:57305"/>
        <dbReference type="ChEBI" id="CHEBI:58681"/>
        <dbReference type="ChEBI" id="CHEBI:143788"/>
        <dbReference type="ChEBI" id="CHEBI:456216"/>
        <dbReference type="EC" id="6.3.4.13"/>
    </reaction>
</comment>
<feature type="compositionally biased region" description="Basic and acidic residues" evidence="19">
    <location>
        <begin position="213"/>
        <end position="222"/>
    </location>
</feature>
<dbReference type="PANTHER" id="PTHR43472">
    <property type="entry name" value="PHOSPHORIBOSYLAMINE--GLYCINE LIGASE"/>
    <property type="match status" value="1"/>
</dbReference>
<dbReference type="UniPathway" id="UPA00074">
    <property type="reaction ID" value="UER00125"/>
</dbReference>
<evidence type="ECO:0000256" key="17">
    <source>
        <dbReference type="HAMAP-Rule" id="MF_00138"/>
    </source>
</evidence>
<comment type="cofactor">
    <cofactor evidence="1">
        <name>Mn(2+)</name>
        <dbReference type="ChEBI" id="CHEBI:29035"/>
    </cofactor>
</comment>
<dbReference type="InterPro" id="IPR013815">
    <property type="entry name" value="ATP_grasp_subdomain_1"/>
</dbReference>
<dbReference type="GO" id="GO:0009113">
    <property type="term" value="P:purine nucleobase biosynthetic process"/>
    <property type="evidence" value="ECO:0007669"/>
    <property type="project" value="InterPro"/>
</dbReference>
<keyword evidence="6 17" id="KW-0436">Ligase</keyword>
<dbReference type="InterPro" id="IPR037123">
    <property type="entry name" value="PRibGlycinamide_synth_C_sf"/>
</dbReference>
<dbReference type="GO" id="GO:0004637">
    <property type="term" value="F:phosphoribosylamine-glycine ligase activity"/>
    <property type="evidence" value="ECO:0007669"/>
    <property type="project" value="UniProtKB-UniRule"/>
</dbReference>
<dbReference type="OrthoDB" id="9807240at2"/>
<dbReference type="STRING" id="400668.Mmwyl1_2988"/>
<dbReference type="InterPro" id="IPR020562">
    <property type="entry name" value="PRibGlycinamide_synth_N"/>
</dbReference>
<dbReference type="NCBIfam" id="TIGR00877">
    <property type="entry name" value="purD"/>
    <property type="match status" value="1"/>
</dbReference>
<dbReference type="SUPFAM" id="SSF56059">
    <property type="entry name" value="Glutathione synthetase ATP-binding domain-like"/>
    <property type="match status" value="1"/>
</dbReference>
<dbReference type="InterPro" id="IPR020560">
    <property type="entry name" value="PRibGlycinamide_synth_C-dom"/>
</dbReference>
<gene>
    <name evidence="17" type="primary">purD</name>
    <name evidence="21" type="ordered locus">Mmwyl1_2988</name>
</gene>
<evidence type="ECO:0000256" key="13">
    <source>
        <dbReference type="ARBA" id="ARBA00038345"/>
    </source>
</evidence>
<keyword evidence="10 18" id="KW-0067">ATP-binding</keyword>
<keyword evidence="8 18" id="KW-0547">Nucleotide-binding</keyword>
<evidence type="ECO:0000256" key="11">
    <source>
        <dbReference type="ARBA" id="ARBA00022842"/>
    </source>
</evidence>
<dbReference type="GO" id="GO:0046872">
    <property type="term" value="F:metal ion binding"/>
    <property type="evidence" value="ECO:0007669"/>
    <property type="project" value="UniProtKB-KW"/>
</dbReference>